<reference evidence="4" key="1">
    <citation type="submission" date="2014-07" db="EMBL/GenBank/DDBJ databases">
        <authorList>
            <person name="Martin A.A"/>
            <person name="De Silva N."/>
        </authorList>
    </citation>
    <scope>NUCLEOTIDE SEQUENCE</scope>
</reference>
<dbReference type="InterPro" id="IPR039725">
    <property type="entry name" value="CC2D1A/B"/>
</dbReference>
<dbReference type="Pfam" id="PF00168">
    <property type="entry name" value="C2"/>
    <property type="match status" value="1"/>
</dbReference>
<proteinExistence type="inferred from homology"/>
<reference evidence="5" key="2">
    <citation type="submission" date="2015-08" db="UniProtKB">
        <authorList>
            <consortium name="WormBaseParasite"/>
        </authorList>
    </citation>
    <scope>IDENTIFICATION</scope>
</reference>
<dbReference type="GO" id="GO:0001227">
    <property type="term" value="F:DNA-binding transcription repressor activity, RNA polymerase II-specific"/>
    <property type="evidence" value="ECO:0007669"/>
    <property type="project" value="InterPro"/>
</dbReference>
<evidence type="ECO:0000256" key="2">
    <source>
        <dbReference type="SAM" id="MobiDB-lite"/>
    </source>
</evidence>
<feature type="compositionally biased region" description="Low complexity" evidence="2">
    <location>
        <begin position="430"/>
        <end position="440"/>
    </location>
</feature>
<dbReference type="InterPro" id="IPR035892">
    <property type="entry name" value="C2_domain_sf"/>
</dbReference>
<sequence length="773" mass="87367">MCLAENIKVKRQSHMTPRKFLHQKALKNSGTQTMKSMNFDISNFETNIYGDVNNDPDLEKELKSLGIDEDDDSDCEAELARLMKESGHDIDDDDLGLDKLSQDKYEKNGNKRKIKADEGALESDDEGLLDELNQITGESVKPKTNVVNPPTTIDKEMITKLDDALTFYTKQLDASKKNSDNAKVRRCQRSITKIQELQSLVKNGGKIDEEDIPPVPKGIEANEVASKVRKLDDPPPLPPRNSVQTSTLLVETKKSKLNKIQSLLKERLSQYLDCAQKAKEAGDKEKTLEYLQFVSQFKEALKAIDITNIDDCDPDDIPPPPEPYKAKKPEKPKSLADDLILRRQFFIDYVKQLETKGEDRKVRSNQRIIKLYDEAVQIAKQGKLPEINDLPCPPGMQPISVNSYATPSVQTKPSPNQTKKSPDERKEQPSSSSTRKASTVSIGSVAKQKIDISKLSKQEAQSYFLKRRQKRFKEQAIVSKQQNDIEKAKEYLKVVKGLEPMIEASDNGLPADLRKVPIPPQLNIPNSALKCTIVSPEPFFSKIEKTLMKQLAYCLQNLPQIVAQNDPINALLYEDLTLDTLEDIVYLRKSARGNRLPKFQYLEKKLPRAQINTDLDDGTLEFTINSALNIKPLTGYKENDLCCYIKYEFPYPHNSHQVGTTAVVNYTNSPEYNEKIIFKIGRGARAFQRVILRGKLKLEIYHKGGFLRSDKLVGNVEVPLSDLEHFATVALKVPILEGRRKTDGTIEVAFRQSKAVGTPKMDNVIEKWLILVK</sequence>
<dbReference type="SMART" id="SM00239">
    <property type="entry name" value="C2"/>
    <property type="match status" value="1"/>
</dbReference>
<comment type="similarity">
    <text evidence="1">Belongs to the CC2D1 family.</text>
</comment>
<dbReference type="SMART" id="SM00685">
    <property type="entry name" value="DM14"/>
    <property type="match status" value="3"/>
</dbReference>
<evidence type="ECO:0000259" key="3">
    <source>
        <dbReference type="PROSITE" id="PS50004"/>
    </source>
</evidence>
<dbReference type="AlphaFoldDB" id="A0A0K0F5H8"/>
<dbReference type="WBParaSite" id="SVE_0406900.1">
    <property type="protein sequence ID" value="SVE_0406900.1"/>
    <property type="gene ID" value="SVE_0406900"/>
</dbReference>
<dbReference type="Proteomes" id="UP000035680">
    <property type="component" value="Unassembled WGS sequence"/>
</dbReference>
<accession>A0A0K0F5H8</accession>
<dbReference type="PANTHER" id="PTHR13076:SF9">
    <property type="entry name" value="COILED-COIL AND C2 DOMAIN-CONTAINING PROTEIN 1-LIKE"/>
    <property type="match status" value="1"/>
</dbReference>
<dbReference type="STRING" id="75913.A0A0K0F5H8"/>
<feature type="region of interest" description="Disordered" evidence="2">
    <location>
        <begin position="386"/>
        <end position="440"/>
    </location>
</feature>
<dbReference type="PROSITE" id="PS50004">
    <property type="entry name" value="C2"/>
    <property type="match status" value="1"/>
</dbReference>
<name>A0A0K0F5H8_STRVS</name>
<feature type="compositionally biased region" description="Polar residues" evidence="2">
    <location>
        <begin position="399"/>
        <end position="419"/>
    </location>
</feature>
<feature type="compositionally biased region" description="Basic and acidic residues" evidence="2">
    <location>
        <begin position="324"/>
        <end position="333"/>
    </location>
</feature>
<dbReference type="InterPro" id="IPR000008">
    <property type="entry name" value="C2_dom"/>
</dbReference>
<dbReference type="Gene3D" id="2.60.40.150">
    <property type="entry name" value="C2 domain"/>
    <property type="match status" value="1"/>
</dbReference>
<evidence type="ECO:0000313" key="4">
    <source>
        <dbReference type="Proteomes" id="UP000035680"/>
    </source>
</evidence>
<dbReference type="PANTHER" id="PTHR13076">
    <property type="entry name" value="COILED-COIL AND C2 DOMAIN-CONTAINING PROTEIN 1-LIKE"/>
    <property type="match status" value="1"/>
</dbReference>
<dbReference type="Pfam" id="PF21528">
    <property type="entry name" value="CC2D1A-B_DM14"/>
    <property type="match status" value="1"/>
</dbReference>
<evidence type="ECO:0000313" key="5">
    <source>
        <dbReference type="WBParaSite" id="SVE_0406900.1"/>
    </source>
</evidence>
<protein>
    <submittedName>
        <fullName evidence="5">Lethal (2) giant discs 1 (inferred by orthology to a D. melanogaster protein)</fullName>
    </submittedName>
</protein>
<dbReference type="InterPro" id="IPR006608">
    <property type="entry name" value="CC2D1A/B_DM14"/>
</dbReference>
<organism evidence="4 5">
    <name type="scientific">Strongyloides venezuelensis</name>
    <name type="common">Threadworm</name>
    <dbReference type="NCBI Taxonomy" id="75913"/>
    <lineage>
        <taxon>Eukaryota</taxon>
        <taxon>Metazoa</taxon>
        <taxon>Ecdysozoa</taxon>
        <taxon>Nematoda</taxon>
        <taxon>Chromadorea</taxon>
        <taxon>Rhabditida</taxon>
        <taxon>Tylenchina</taxon>
        <taxon>Panagrolaimomorpha</taxon>
        <taxon>Strongyloidoidea</taxon>
        <taxon>Strongyloididae</taxon>
        <taxon>Strongyloides</taxon>
    </lineage>
</organism>
<keyword evidence="4" id="KW-1185">Reference proteome</keyword>
<feature type="region of interest" description="Disordered" evidence="2">
    <location>
        <begin position="311"/>
        <end position="333"/>
    </location>
</feature>
<evidence type="ECO:0000256" key="1">
    <source>
        <dbReference type="ARBA" id="ARBA00010672"/>
    </source>
</evidence>
<feature type="domain" description="C2" evidence="3">
    <location>
        <begin position="601"/>
        <end position="733"/>
    </location>
</feature>
<dbReference type="SUPFAM" id="SSF49562">
    <property type="entry name" value="C2 domain (Calcium/lipid-binding domain, CaLB)"/>
    <property type="match status" value="1"/>
</dbReference>